<proteinExistence type="predicted"/>
<protein>
    <submittedName>
        <fullName evidence="1">Uncharacterized protein</fullName>
    </submittedName>
</protein>
<dbReference type="RefSeq" id="WP_191799706.1">
    <property type="nucleotide sequence ID" value="NZ_JACSQL010000003.1"/>
</dbReference>
<organism evidence="1 2">
    <name type="scientific">Paenibacillus gallinarum</name>
    <dbReference type="NCBI Taxonomy" id="2762232"/>
    <lineage>
        <taxon>Bacteria</taxon>
        <taxon>Bacillati</taxon>
        <taxon>Bacillota</taxon>
        <taxon>Bacilli</taxon>
        <taxon>Bacillales</taxon>
        <taxon>Paenibacillaceae</taxon>
        <taxon>Paenibacillus</taxon>
    </lineage>
</organism>
<keyword evidence="2" id="KW-1185">Reference proteome</keyword>
<reference evidence="1 2" key="1">
    <citation type="submission" date="2020-08" db="EMBL/GenBank/DDBJ databases">
        <title>A Genomic Blueprint of the Chicken Gut Microbiome.</title>
        <authorList>
            <person name="Gilroy R."/>
            <person name="Ravi A."/>
            <person name="Getino M."/>
            <person name="Pursley I."/>
            <person name="Horton D.L."/>
            <person name="Alikhan N.-F."/>
            <person name="Baker D."/>
            <person name="Gharbi K."/>
            <person name="Hall N."/>
            <person name="Watson M."/>
            <person name="Adriaenssens E.M."/>
            <person name="Foster-Nyarko E."/>
            <person name="Jarju S."/>
            <person name="Secka A."/>
            <person name="Antonio M."/>
            <person name="Oren A."/>
            <person name="Chaudhuri R."/>
            <person name="La Ragione R.M."/>
            <person name="Hildebrand F."/>
            <person name="Pallen M.J."/>
        </authorList>
    </citation>
    <scope>NUCLEOTIDE SEQUENCE [LARGE SCALE GENOMIC DNA]</scope>
    <source>
        <strain evidence="1 2">Sa2BVA9</strain>
    </source>
</reference>
<comment type="caution">
    <text evidence="1">The sequence shown here is derived from an EMBL/GenBank/DDBJ whole genome shotgun (WGS) entry which is preliminary data.</text>
</comment>
<dbReference type="EMBL" id="JACSQL010000003">
    <property type="protein sequence ID" value="MBD7968482.1"/>
    <property type="molecule type" value="Genomic_DNA"/>
</dbReference>
<evidence type="ECO:0000313" key="2">
    <source>
        <dbReference type="Proteomes" id="UP000608071"/>
    </source>
</evidence>
<gene>
    <name evidence="1" type="ORF">H9647_10430</name>
</gene>
<evidence type="ECO:0000313" key="1">
    <source>
        <dbReference type="EMBL" id="MBD7968482.1"/>
    </source>
</evidence>
<accession>A0ABR8SY94</accession>
<dbReference type="Proteomes" id="UP000608071">
    <property type="component" value="Unassembled WGS sequence"/>
</dbReference>
<name>A0ABR8SY94_9BACL</name>
<sequence>MLKAMLLNPAEPKDQAGLELAMAQLEGDGAKNSAFRYACPQTLEHLKGTGVKCAEPDESFIHQLISYAVKIGYFPEVSR</sequence>